<feature type="chain" id="PRO_5002060579" description="Apple domain-containing protein" evidence="1">
    <location>
        <begin position="20"/>
        <end position="64"/>
    </location>
</feature>
<evidence type="ECO:0000256" key="1">
    <source>
        <dbReference type="SAM" id="SignalP"/>
    </source>
</evidence>
<proteinExistence type="predicted"/>
<keyword evidence="4" id="KW-1185">Reference proteome</keyword>
<evidence type="ECO:0000313" key="3">
    <source>
        <dbReference type="EMBL" id="KHJ76519.1"/>
    </source>
</evidence>
<name>A0A0B1RV15_OESDE</name>
<dbReference type="Pfam" id="PF00024">
    <property type="entry name" value="PAN_1"/>
    <property type="match status" value="1"/>
</dbReference>
<dbReference type="AlphaFoldDB" id="A0A0B1RV15"/>
<dbReference type="Proteomes" id="UP000053660">
    <property type="component" value="Unassembled WGS sequence"/>
</dbReference>
<organism evidence="3 4">
    <name type="scientific">Oesophagostomum dentatum</name>
    <name type="common">Nodular worm</name>
    <dbReference type="NCBI Taxonomy" id="61180"/>
    <lineage>
        <taxon>Eukaryota</taxon>
        <taxon>Metazoa</taxon>
        <taxon>Ecdysozoa</taxon>
        <taxon>Nematoda</taxon>
        <taxon>Chromadorea</taxon>
        <taxon>Rhabditida</taxon>
        <taxon>Rhabditina</taxon>
        <taxon>Rhabditomorpha</taxon>
        <taxon>Strongyloidea</taxon>
        <taxon>Strongylidae</taxon>
        <taxon>Oesophagostomum</taxon>
    </lineage>
</organism>
<dbReference type="EMBL" id="KN611674">
    <property type="protein sequence ID" value="KHJ76519.1"/>
    <property type="molecule type" value="Genomic_DNA"/>
</dbReference>
<sequence length="64" mass="7049">MRTVTFLTLLLVQMNPTKSCSFLKMTGEFVAAAKFSTEVDSENLCLAACVDELDCAFVEYSEVS</sequence>
<dbReference type="InterPro" id="IPR003609">
    <property type="entry name" value="Pan_app"/>
</dbReference>
<reference evidence="3 4" key="1">
    <citation type="submission" date="2014-03" db="EMBL/GenBank/DDBJ databases">
        <title>Draft genome of the hookworm Oesophagostomum dentatum.</title>
        <authorList>
            <person name="Mitreva M."/>
        </authorList>
    </citation>
    <scope>NUCLEOTIDE SEQUENCE [LARGE SCALE GENOMIC DNA]</scope>
    <source>
        <strain evidence="3 4">OD-Hann</strain>
    </source>
</reference>
<protein>
    <recommendedName>
        <fullName evidence="2">Apple domain-containing protein</fullName>
    </recommendedName>
</protein>
<evidence type="ECO:0000259" key="2">
    <source>
        <dbReference type="Pfam" id="PF00024"/>
    </source>
</evidence>
<feature type="domain" description="Apple" evidence="2">
    <location>
        <begin position="20"/>
        <end position="63"/>
    </location>
</feature>
<keyword evidence="1" id="KW-0732">Signal</keyword>
<feature type="signal peptide" evidence="1">
    <location>
        <begin position="1"/>
        <end position="19"/>
    </location>
</feature>
<accession>A0A0B1RV15</accession>
<evidence type="ECO:0000313" key="4">
    <source>
        <dbReference type="Proteomes" id="UP000053660"/>
    </source>
</evidence>
<gene>
    <name evidence="3" type="ORF">OESDEN_23861</name>
</gene>